<reference evidence="1" key="1">
    <citation type="journal article" date="2014" name="Front. Microbiol.">
        <title>High frequency of phylogenetically diverse reductive dehalogenase-homologous genes in deep subseafloor sedimentary metagenomes.</title>
        <authorList>
            <person name="Kawai M."/>
            <person name="Futagami T."/>
            <person name="Toyoda A."/>
            <person name="Takaki Y."/>
            <person name="Nishi S."/>
            <person name="Hori S."/>
            <person name="Arai W."/>
            <person name="Tsubouchi T."/>
            <person name="Morono Y."/>
            <person name="Uchiyama I."/>
            <person name="Ito T."/>
            <person name="Fujiyama A."/>
            <person name="Inagaki F."/>
            <person name="Takami H."/>
        </authorList>
    </citation>
    <scope>NUCLEOTIDE SEQUENCE</scope>
    <source>
        <strain evidence="1">Expedition CK06-06</strain>
    </source>
</reference>
<sequence>EVAAVKPFTTKRVKQPGRYRVPGSRTVDVEVDAEGNIRTVNRKTGRPLKEKPTPGVQEYILEN</sequence>
<accession>X0Z361</accession>
<feature type="non-terminal residue" evidence="1">
    <location>
        <position position="63"/>
    </location>
</feature>
<name>X0Z361_9ZZZZ</name>
<dbReference type="EMBL" id="BARS01059142">
    <property type="protein sequence ID" value="GAG43021.1"/>
    <property type="molecule type" value="Genomic_DNA"/>
</dbReference>
<proteinExistence type="predicted"/>
<gene>
    <name evidence="1" type="ORF">S01H1_85847</name>
</gene>
<feature type="non-terminal residue" evidence="1">
    <location>
        <position position="1"/>
    </location>
</feature>
<organism evidence="1">
    <name type="scientific">marine sediment metagenome</name>
    <dbReference type="NCBI Taxonomy" id="412755"/>
    <lineage>
        <taxon>unclassified sequences</taxon>
        <taxon>metagenomes</taxon>
        <taxon>ecological metagenomes</taxon>
    </lineage>
</organism>
<dbReference type="AlphaFoldDB" id="X0Z361"/>
<evidence type="ECO:0000313" key="1">
    <source>
        <dbReference type="EMBL" id="GAG43021.1"/>
    </source>
</evidence>
<protein>
    <submittedName>
        <fullName evidence="1">Uncharacterized protein</fullName>
    </submittedName>
</protein>
<comment type="caution">
    <text evidence="1">The sequence shown here is derived from an EMBL/GenBank/DDBJ whole genome shotgun (WGS) entry which is preliminary data.</text>
</comment>